<comment type="caution">
    <text evidence="2">The sequence shown here is derived from an EMBL/GenBank/DDBJ whole genome shotgun (WGS) entry which is preliminary data.</text>
</comment>
<dbReference type="InterPro" id="IPR011017">
    <property type="entry name" value="TRASH_dom"/>
</dbReference>
<accession>Q0F1L2</accession>
<dbReference type="SUPFAM" id="SSF102405">
    <property type="entry name" value="MCP/YpsA-like"/>
    <property type="match status" value="1"/>
</dbReference>
<dbReference type="InterPro" id="IPR007029">
    <property type="entry name" value="YHS_dom"/>
</dbReference>
<dbReference type="SUPFAM" id="SSF47240">
    <property type="entry name" value="Ferritin-like"/>
    <property type="match status" value="1"/>
</dbReference>
<dbReference type="eggNOG" id="COG1611">
    <property type="taxonomic scope" value="Bacteria"/>
</dbReference>
<sequence length="250" mass="26857">MEVLMIRDPVCLMTITPSHAVAMSEFGGRSYYFCSEECRDKFRERPQAFLNKAPGMRLTVGVMGSADSNQDDDIKDQVYQLGVAIAERGLVLITGACPGLPYACAEGVREAGGTSVGISPALSLDEHVHKYYSPADAYDVLIYTGSGLMGREVTNIRSSDMVIIVGGRSGTLGEFAIAFDEGKLIGVLRGSGGITSQLPAIVASFGKDTGSHIIYDADPVTLVSLLLTYYETHQFRRPSCFCDEQMDAAG</sequence>
<dbReference type="AlphaFoldDB" id="Q0F1L2"/>
<dbReference type="Pfam" id="PF04945">
    <property type="entry name" value="YHS"/>
    <property type="match status" value="1"/>
</dbReference>
<proteinExistence type="predicted"/>
<organism evidence="2 3">
    <name type="scientific">Mariprofundus ferrooxydans PV-1</name>
    <dbReference type="NCBI Taxonomy" id="314345"/>
    <lineage>
        <taxon>Bacteria</taxon>
        <taxon>Pseudomonadati</taxon>
        <taxon>Pseudomonadota</taxon>
        <taxon>Candidatius Mariprofundia</taxon>
        <taxon>Mariprofundales</taxon>
        <taxon>Mariprofundaceae</taxon>
        <taxon>Mariprofundus</taxon>
    </lineage>
</organism>
<reference evidence="2 3" key="1">
    <citation type="submission" date="2006-09" db="EMBL/GenBank/DDBJ databases">
        <authorList>
            <person name="Emerson D."/>
            <person name="Ferriera S."/>
            <person name="Johnson J."/>
            <person name="Kravitz S."/>
            <person name="Halpern A."/>
            <person name="Remington K."/>
            <person name="Beeson K."/>
            <person name="Tran B."/>
            <person name="Rogers Y.-H."/>
            <person name="Friedman R."/>
            <person name="Venter J.C."/>
        </authorList>
    </citation>
    <scope>NUCLEOTIDE SEQUENCE [LARGE SCALE GENOMIC DNA]</scope>
    <source>
        <strain evidence="2 3">PV-1</strain>
    </source>
</reference>
<dbReference type="Pfam" id="PF18306">
    <property type="entry name" value="LDcluster4"/>
    <property type="match status" value="1"/>
</dbReference>
<keyword evidence="3" id="KW-1185">Reference proteome</keyword>
<dbReference type="PANTHER" id="PTHR43393:SF3">
    <property type="entry name" value="LYSINE DECARBOXYLASE-LIKE PROTEIN"/>
    <property type="match status" value="1"/>
</dbReference>
<evidence type="ECO:0000259" key="1">
    <source>
        <dbReference type="SMART" id="SM00746"/>
    </source>
</evidence>
<dbReference type="Proteomes" id="UP000005297">
    <property type="component" value="Unassembled WGS sequence"/>
</dbReference>
<evidence type="ECO:0000313" key="2">
    <source>
        <dbReference type="EMBL" id="EAU55179.1"/>
    </source>
</evidence>
<protein>
    <recommendedName>
        <fullName evidence="1">TRASH domain-containing protein</fullName>
    </recommendedName>
</protein>
<dbReference type="InterPro" id="IPR009078">
    <property type="entry name" value="Ferritin-like_SF"/>
</dbReference>
<dbReference type="SMART" id="SM00746">
    <property type="entry name" value="TRASH"/>
    <property type="match status" value="1"/>
</dbReference>
<dbReference type="EMBL" id="AATS01000003">
    <property type="protein sequence ID" value="EAU55179.1"/>
    <property type="molecule type" value="Genomic_DNA"/>
</dbReference>
<dbReference type="Gene3D" id="3.40.50.450">
    <property type="match status" value="1"/>
</dbReference>
<dbReference type="PANTHER" id="PTHR43393">
    <property type="entry name" value="CYTOKININ RIBOSIDE 5'-MONOPHOSPHATE PHOSPHORIBOHYDROLASE"/>
    <property type="match status" value="1"/>
</dbReference>
<name>Q0F1L2_9PROT</name>
<dbReference type="InterPro" id="IPR041164">
    <property type="entry name" value="LDcluster4"/>
</dbReference>
<gene>
    <name evidence="2" type="ORF">SPV1_10621</name>
</gene>
<dbReference type="eggNOG" id="COG3350">
    <property type="taxonomic scope" value="Bacteria"/>
</dbReference>
<dbReference type="HOGENOM" id="CLU_100945_0_0_0"/>
<dbReference type="InParanoid" id="Q0F1L2"/>
<dbReference type="GO" id="GO:0005829">
    <property type="term" value="C:cytosol"/>
    <property type="evidence" value="ECO:0007669"/>
    <property type="project" value="TreeGrafter"/>
</dbReference>
<feature type="domain" description="TRASH" evidence="1">
    <location>
        <begin position="8"/>
        <end position="46"/>
    </location>
</feature>
<dbReference type="InterPro" id="IPR052341">
    <property type="entry name" value="LOG_family_nucleotidases"/>
</dbReference>
<evidence type="ECO:0000313" key="3">
    <source>
        <dbReference type="Proteomes" id="UP000005297"/>
    </source>
</evidence>